<dbReference type="InterPro" id="IPR055264">
    <property type="entry name" value="BOD1/SHG1_dom"/>
</dbReference>
<feature type="compositionally biased region" description="Basic and acidic residues" evidence="1">
    <location>
        <begin position="200"/>
        <end position="238"/>
    </location>
</feature>
<reference evidence="3" key="2">
    <citation type="journal article" date="2019" name="bioRxiv">
        <title>Genomics, evolutionary history and diagnostics of the Alternaria alternata species group including apple and Asian pear pathotypes.</title>
        <authorList>
            <person name="Armitage A.D."/>
            <person name="Cockerton H.M."/>
            <person name="Sreenivasaprasad S."/>
            <person name="Woodhall J.W."/>
            <person name="Lane C.R."/>
            <person name="Harrison R.J."/>
            <person name="Clarkson J.P."/>
        </authorList>
    </citation>
    <scope>NUCLEOTIDE SEQUENCE</scope>
    <source>
        <strain evidence="3">FERA 1164</strain>
    </source>
</reference>
<feature type="compositionally biased region" description="Basic and acidic residues" evidence="1">
    <location>
        <begin position="543"/>
        <end position="565"/>
    </location>
</feature>
<feature type="compositionally biased region" description="Basic and acidic residues" evidence="1">
    <location>
        <begin position="323"/>
        <end position="343"/>
    </location>
</feature>
<dbReference type="AlphaFoldDB" id="A0AB37W3V4"/>
<protein>
    <recommendedName>
        <fullName evidence="2">BOD1/SHG1 domain-containing protein</fullName>
    </recommendedName>
</protein>
<feature type="region of interest" description="Disordered" evidence="1">
    <location>
        <begin position="1"/>
        <end position="30"/>
    </location>
</feature>
<feature type="compositionally biased region" description="Basic and acidic residues" evidence="1">
    <location>
        <begin position="250"/>
        <end position="290"/>
    </location>
</feature>
<evidence type="ECO:0000259" key="2">
    <source>
        <dbReference type="Pfam" id="PF05205"/>
    </source>
</evidence>
<feature type="compositionally biased region" description="Basic residues" evidence="1">
    <location>
        <begin position="311"/>
        <end position="322"/>
    </location>
</feature>
<feature type="region of interest" description="Disordered" evidence="1">
    <location>
        <begin position="250"/>
        <end position="683"/>
    </location>
</feature>
<feature type="compositionally biased region" description="Basic and acidic residues" evidence="1">
    <location>
        <begin position="1"/>
        <end position="11"/>
    </location>
</feature>
<dbReference type="PANTHER" id="PTHR28034:SF1">
    <property type="entry name" value="NUCLEOMORPHIN"/>
    <property type="match status" value="1"/>
</dbReference>
<sequence length="1061" mass="124605">MAEISRKRAPESDGAATMRKKLRPSELPLSQAKRSAIDSLVHMFRKKGAYDDIRRDLMKQYVSGPAKDELQAALKELVDRETDRNPSLLSKDPRMATTLIEGAGERSDIYGNIMNTVNTLLDKLIDEHGVPKMREYRIQEIGAEAAAEEEQRGSKSEEEWAQEAEARREKREAKREKELEAEREREREEKAKREERKRREKEEDEARERERQAEKERRRKEREERDKEDEERRRKDRERIDKEREEERLRLKKEREEHEKSREARLKKIREEDAERERRIQEELDRDRGGRHCGGRGRSRTPERDRDRRGRDRSRRRSRTRSRSPERRSSIKPENIKDIKVDDDLALQLLLQESEQMKKSRQRPVLERSESLEPPMRKAQPPKSIVPRDPRLARLDSKPASPSQRSPSKDAKSPAPGTPAKGEDITMTDAPSAAESAKARWDKPPELPSKRGRSRSRSIARSTRKRSRTRSHSRGSRLDRDRRSSRYEDDRRSRRDDDRHSYRPSRRDDRDDKLSRRDSRSRSRETHTSRRKSRYGTRSPSPARDERRRDRERSRSRGARRERSRSPVPARRRNRSRSRSPENIDRYVPGGGGAAGGSARKPRDDSRDRERDRKRDDSRPPPRKRDDSRDRGGRGYRARDYDRWDGGRDRDRDRDRGSRRLESDCYQPGGGASASAADAEDKERDRDLMDYIYDRWLDRVEGYDVHAIARSPAEQVRIDTSAALPRNVSLMLELDLQGIKPPKLLPLSEVPPATLQAQMPETAQIFLCSSHKDARFIFELRQIESSVRYIERVNHQRNGLERYAFQSNNTSNADEELLMPYDPRCLLGWLSIQPGQVHKVLLSEYAMIPSERRMNQLVVRSQMHMIRGAENHYTAVWFDFRDQYDVSSVYKFSVPGEEMFGVPDEEKFGVPDNSVPASIWQRRSACRFLEMLNEPIRHAMDFPSFLLLELLKTDITIFEKFILLEQELLPVDTLAPVVTKHLDNRLAGLEFTQSIIRKAEEMHRFVTHMSDPRVLDLITKEFRANYQKTLYRLEIGSSLLVSQFKHLEEVADKRLDVYNRI</sequence>
<evidence type="ECO:0000313" key="4">
    <source>
        <dbReference type="Proteomes" id="UP000292340"/>
    </source>
</evidence>
<accession>A0AB37W3V4</accession>
<feature type="compositionally biased region" description="Basic and acidic residues" evidence="1">
    <location>
        <begin position="437"/>
        <end position="449"/>
    </location>
</feature>
<gene>
    <name evidence="3" type="ORF">AA0115_g10510</name>
</gene>
<feature type="compositionally biased region" description="Basic and acidic residues" evidence="1">
    <location>
        <begin position="300"/>
        <end position="310"/>
    </location>
</feature>
<dbReference type="PANTHER" id="PTHR28034">
    <property type="entry name" value="SET1 COMPLEX COMPONENT SHG1"/>
    <property type="match status" value="1"/>
</dbReference>
<feature type="domain" description="BOD1/SHG1" evidence="2">
    <location>
        <begin position="39"/>
        <end position="142"/>
    </location>
</feature>
<dbReference type="EMBL" id="PDXB01000040">
    <property type="protein sequence ID" value="RYN19914.1"/>
    <property type="molecule type" value="Genomic_DNA"/>
</dbReference>
<feature type="compositionally biased region" description="Basic and acidic residues" evidence="1">
    <location>
        <begin position="386"/>
        <end position="397"/>
    </location>
</feature>
<evidence type="ECO:0000313" key="3">
    <source>
        <dbReference type="EMBL" id="RYN19914.1"/>
    </source>
</evidence>
<feature type="compositionally biased region" description="Basic and acidic residues" evidence="1">
    <location>
        <begin position="601"/>
        <end position="663"/>
    </location>
</feature>
<dbReference type="Proteomes" id="UP000292340">
    <property type="component" value="Unassembled WGS sequence"/>
</dbReference>
<organism evidence="3 4">
    <name type="scientific">Alternaria tenuissima</name>
    <dbReference type="NCBI Taxonomy" id="119927"/>
    <lineage>
        <taxon>Eukaryota</taxon>
        <taxon>Fungi</taxon>
        <taxon>Dikarya</taxon>
        <taxon>Ascomycota</taxon>
        <taxon>Pezizomycotina</taxon>
        <taxon>Dothideomycetes</taxon>
        <taxon>Pleosporomycetidae</taxon>
        <taxon>Pleosporales</taxon>
        <taxon>Pleosporineae</taxon>
        <taxon>Pleosporaceae</taxon>
        <taxon>Alternaria</taxon>
        <taxon>Alternaria sect. Alternaria</taxon>
        <taxon>Alternaria alternata complex</taxon>
    </lineage>
</organism>
<dbReference type="Pfam" id="PF05205">
    <property type="entry name" value="COMPASS-Shg1"/>
    <property type="match status" value="1"/>
</dbReference>
<proteinExistence type="predicted"/>
<comment type="caution">
    <text evidence="3">The sequence shown here is derived from an EMBL/GenBank/DDBJ whole genome shotgun (WGS) entry which is preliminary data.</text>
</comment>
<feature type="compositionally biased region" description="Basic residues" evidence="1">
    <location>
        <begin position="450"/>
        <end position="475"/>
    </location>
</feature>
<feature type="compositionally biased region" description="Basic and acidic residues" evidence="1">
    <location>
        <begin position="149"/>
        <end position="194"/>
    </location>
</feature>
<feature type="region of interest" description="Disordered" evidence="1">
    <location>
        <begin position="144"/>
        <end position="238"/>
    </location>
</feature>
<name>A0AB37W3V4_9PLEO</name>
<feature type="compositionally biased region" description="Basic and acidic residues" evidence="1">
    <location>
        <begin position="476"/>
        <end position="528"/>
    </location>
</feature>
<reference evidence="3" key="1">
    <citation type="submission" date="2017-10" db="EMBL/GenBank/DDBJ databases">
        <authorList>
            <person name="Armitage A.D."/>
            <person name="Barbara D.J."/>
            <person name="Woodhall J.W."/>
            <person name="Sreenivasaprasad S."/>
            <person name="Lane C.R."/>
            <person name="Clarkson J.P."/>
            <person name="Harrison R.J."/>
        </authorList>
    </citation>
    <scope>NUCLEOTIDE SEQUENCE</scope>
    <source>
        <strain evidence="3">FERA 1164</strain>
    </source>
</reference>
<evidence type="ECO:0000256" key="1">
    <source>
        <dbReference type="SAM" id="MobiDB-lite"/>
    </source>
</evidence>